<dbReference type="Gene3D" id="2.40.70.10">
    <property type="entry name" value="Acid Proteases"/>
    <property type="match status" value="1"/>
</dbReference>
<dbReference type="AlphaFoldDB" id="A0A396HUB9"/>
<dbReference type="InterPro" id="IPR021109">
    <property type="entry name" value="Peptidase_aspartic_dom_sf"/>
</dbReference>
<proteinExistence type="predicted"/>
<organism evidence="1 2">
    <name type="scientific">Medicago truncatula</name>
    <name type="common">Barrel medic</name>
    <name type="synonym">Medicago tribuloides</name>
    <dbReference type="NCBI Taxonomy" id="3880"/>
    <lineage>
        <taxon>Eukaryota</taxon>
        <taxon>Viridiplantae</taxon>
        <taxon>Streptophyta</taxon>
        <taxon>Embryophyta</taxon>
        <taxon>Tracheophyta</taxon>
        <taxon>Spermatophyta</taxon>
        <taxon>Magnoliopsida</taxon>
        <taxon>eudicotyledons</taxon>
        <taxon>Gunneridae</taxon>
        <taxon>Pentapetalae</taxon>
        <taxon>rosids</taxon>
        <taxon>fabids</taxon>
        <taxon>Fabales</taxon>
        <taxon>Fabaceae</taxon>
        <taxon>Papilionoideae</taxon>
        <taxon>50 kb inversion clade</taxon>
        <taxon>NPAAA clade</taxon>
        <taxon>Hologalegina</taxon>
        <taxon>IRL clade</taxon>
        <taxon>Trifolieae</taxon>
        <taxon>Medicago</taxon>
    </lineage>
</organism>
<gene>
    <name evidence="1" type="ORF">MtrunA17_Chr5g0425881</name>
</gene>
<dbReference type="PANTHER" id="PTHR33067:SF35">
    <property type="entry name" value="ASPARTIC PEPTIDASE DDI1-TYPE DOMAIN-CONTAINING PROTEIN"/>
    <property type="match status" value="1"/>
</dbReference>
<dbReference type="PANTHER" id="PTHR33067">
    <property type="entry name" value="RNA-DIRECTED DNA POLYMERASE-RELATED"/>
    <property type="match status" value="1"/>
</dbReference>
<reference evidence="2" key="1">
    <citation type="journal article" date="2018" name="Nat. Plants">
        <title>Whole-genome landscape of Medicago truncatula symbiotic genes.</title>
        <authorList>
            <person name="Pecrix Y."/>
            <person name="Staton S.E."/>
            <person name="Sallet E."/>
            <person name="Lelandais-Briere C."/>
            <person name="Moreau S."/>
            <person name="Carrere S."/>
            <person name="Blein T."/>
            <person name="Jardinaud M.F."/>
            <person name="Latrasse D."/>
            <person name="Zouine M."/>
            <person name="Zahm M."/>
            <person name="Kreplak J."/>
            <person name="Mayjonade B."/>
            <person name="Satge C."/>
            <person name="Perez M."/>
            <person name="Cauet S."/>
            <person name="Marande W."/>
            <person name="Chantry-Darmon C."/>
            <person name="Lopez-Roques C."/>
            <person name="Bouchez O."/>
            <person name="Berard A."/>
            <person name="Debelle F."/>
            <person name="Munos S."/>
            <person name="Bendahmane A."/>
            <person name="Berges H."/>
            <person name="Niebel A."/>
            <person name="Buitink J."/>
            <person name="Frugier F."/>
            <person name="Benhamed M."/>
            <person name="Crespi M."/>
            <person name="Gouzy J."/>
            <person name="Gamas P."/>
        </authorList>
    </citation>
    <scope>NUCLEOTIDE SEQUENCE [LARGE SCALE GENOMIC DNA]</scope>
    <source>
        <strain evidence="2">cv. Jemalong A17</strain>
    </source>
</reference>
<evidence type="ECO:0000313" key="1">
    <source>
        <dbReference type="EMBL" id="RHN56113.1"/>
    </source>
</evidence>
<comment type="caution">
    <text evidence="1">The sequence shown here is derived from an EMBL/GenBank/DDBJ whole genome shotgun (WGS) entry which is preliminary data.</text>
</comment>
<dbReference type="Proteomes" id="UP000265566">
    <property type="component" value="Chromosome 5"/>
</dbReference>
<dbReference type="CDD" id="cd00303">
    <property type="entry name" value="retropepsin_like"/>
    <property type="match status" value="1"/>
</dbReference>
<name>A0A396HUB9_MEDTR</name>
<dbReference type="EMBL" id="PSQE01000005">
    <property type="protein sequence ID" value="RHN56113.1"/>
    <property type="molecule type" value="Genomic_DNA"/>
</dbReference>
<dbReference type="Gramene" id="rna31456">
    <property type="protein sequence ID" value="RHN56113.1"/>
    <property type="gene ID" value="gene31456"/>
</dbReference>
<accession>A0A396HUB9</accession>
<evidence type="ECO:0000313" key="2">
    <source>
        <dbReference type="Proteomes" id="UP000265566"/>
    </source>
</evidence>
<protein>
    <submittedName>
        <fullName evidence="1">Uncharacterized protein</fullName>
    </submittedName>
</protein>
<sequence>MALSTFQRVQGLELQPARIKVGLANRKIARPYLMVENVPIKVNNLSFLMEFFILEMKEYCFIPILLGRLFLATTRANIDVDKKELENEVGKNTRFLNFRQ</sequence>